<comment type="subcellular location">
    <subcellularLocation>
        <location evidence="18">Host cytoplasm</location>
    </subcellularLocation>
    <subcellularLocation>
        <location evidence="18">Host nucleus</location>
    </subcellularLocation>
    <text evidence="18">Predominantly found in the host nucleus.</text>
</comment>
<comment type="function">
    <text evidence="19">E7 protein has both transforming and trans-activating activities.</text>
</comment>
<evidence type="ECO:0000256" key="7">
    <source>
        <dbReference type="ARBA" id="ARBA00022771"/>
    </source>
</evidence>
<keyword evidence="2 18" id="KW-0244">Early protein</keyword>
<keyword evidence="10 18" id="KW-0805">Transcription regulation</keyword>
<dbReference type="GO" id="GO:0052170">
    <property type="term" value="P:symbiont-mediated suppression of host innate immune response"/>
    <property type="evidence" value="ECO:0007669"/>
    <property type="project" value="UniProtKB-KW"/>
</dbReference>
<dbReference type="GO" id="GO:0039645">
    <property type="term" value="P:symbiont-mediated perturbation of host cell cycle G1/S transition checkpoint"/>
    <property type="evidence" value="ECO:0007669"/>
    <property type="project" value="UniProtKB-UniRule"/>
</dbReference>
<comment type="caution">
    <text evidence="18">Lacks conserved residue(s) required for the propagation of feature annotation.</text>
</comment>
<comment type="function">
    <text evidence="18">Plays a role in viral genome replication by driving entry of quiescent cells into the cell cycle. Stimulation of progression from G1 to S phase allows the virus to efficiently use the cellular DNA replicating machinery to achieve viral genome replication. E7 protein has both transforming and trans-activating activities. Induces the disassembly of the E2F1 transcription factor from RB1, with subsequent transcriptional activation of E2F1-regulated S-phase genes. Interferes with host histone deacetylation mediated by HDAC1 and HDAC2, leading to transcription activation. Plays also a role in the inhibition of both antiviral and antiproliferative functions of host interferon alpha. Interaction with host TMEM173/STING impairs the ability of TMEM173/STING to sense cytosolic DNA and promote the production of type I interferon (IFN-alpha and IFN-beta).</text>
</comment>
<evidence type="ECO:0000256" key="4">
    <source>
        <dbReference type="ARBA" id="ARBA00022581"/>
    </source>
</evidence>
<evidence type="ECO:0000256" key="1">
    <source>
        <dbReference type="ARBA" id="ARBA00022504"/>
    </source>
</evidence>
<dbReference type="Proteomes" id="UP000290154">
    <property type="component" value="Segment"/>
</dbReference>
<keyword evidence="7 18" id="KW-0863">Zinc-finger</keyword>
<dbReference type="GO" id="GO:0019904">
    <property type="term" value="F:protein domain specific binding"/>
    <property type="evidence" value="ECO:0007669"/>
    <property type="project" value="UniProtKB-UniRule"/>
</dbReference>
<dbReference type="PIRSF" id="PIRSF003407">
    <property type="entry name" value="Papvi_E7"/>
    <property type="match status" value="1"/>
</dbReference>
<dbReference type="Pfam" id="PF00527">
    <property type="entry name" value="E7"/>
    <property type="match status" value="1"/>
</dbReference>
<keyword evidence="9 18" id="KW-0862">Zinc</keyword>
<dbReference type="GO" id="GO:0042025">
    <property type="term" value="C:host cell nucleus"/>
    <property type="evidence" value="ECO:0007669"/>
    <property type="project" value="UniProtKB-SubCell"/>
</dbReference>
<keyword evidence="12 18" id="KW-0010">Activator</keyword>
<comment type="subunit">
    <text evidence="18">Homodimer. Homooligomer. Interacts with host RB1; this interaction induces dissociation of RB1-E2F1 complex thereby disrupting RB1 activity. Interacts with host EP300; this interaction represses EP300 transcriptional activity. Interacts with protein E2; this interaction inhibits E7 oncogenic activity. Interacts with host TMEM173/STING; this interaction impairs the ability of TMEM173/STING to sense cytosolic DNA and promote the production of type I interferon (IFN-alpha and IFN-beta).</text>
</comment>
<evidence type="ECO:0000256" key="11">
    <source>
        <dbReference type="ARBA" id="ARBA00023125"/>
    </source>
</evidence>
<dbReference type="GO" id="GO:0003677">
    <property type="term" value="F:DNA binding"/>
    <property type="evidence" value="ECO:0007669"/>
    <property type="project" value="UniProtKB-UniRule"/>
</dbReference>
<keyword evidence="5 18" id="KW-1090">Inhibition of host innate immune response by virus</keyword>
<keyword evidence="3 18" id="KW-1048">Host nucleus</keyword>
<keyword evidence="17 18" id="KW-1078">G1/S host cell cycle checkpoint dysregulation by virus</keyword>
<evidence type="ECO:0000313" key="20">
    <source>
        <dbReference type="EMBL" id="ATQ38269.1"/>
    </source>
</evidence>
<feature type="short sequence motif" description="Nuclear export signal" evidence="18">
    <location>
        <begin position="68"/>
        <end position="76"/>
    </location>
</feature>
<dbReference type="GO" id="GO:0030430">
    <property type="term" value="C:host cell cytoplasm"/>
    <property type="evidence" value="ECO:0007669"/>
    <property type="project" value="UniProtKB-SubCell"/>
</dbReference>
<evidence type="ECO:0000256" key="15">
    <source>
        <dbReference type="ARBA" id="ARBA00023258"/>
    </source>
</evidence>
<evidence type="ECO:0000256" key="16">
    <source>
        <dbReference type="ARBA" id="ARBA00023280"/>
    </source>
</evidence>
<dbReference type="SUPFAM" id="SSF161234">
    <property type="entry name" value="E7 C-terminal domain-like"/>
    <property type="match status" value="1"/>
</dbReference>
<evidence type="ECO:0000256" key="5">
    <source>
        <dbReference type="ARBA" id="ARBA00022632"/>
    </source>
</evidence>
<keyword evidence="8 18" id="KW-1114">Inhibition of host interferon signaling pathway by virus</keyword>
<evidence type="ECO:0000256" key="18">
    <source>
        <dbReference type="HAMAP-Rule" id="MF_04004"/>
    </source>
</evidence>
<dbReference type="GO" id="GO:0039502">
    <property type="term" value="P:symbiont-mediated suppression of host type I interferon-mediated signaling pathway"/>
    <property type="evidence" value="ECO:0007669"/>
    <property type="project" value="UniProtKB-UniRule"/>
</dbReference>
<protein>
    <recommendedName>
        <fullName evidence="18 19">Protein E7</fullName>
    </recommendedName>
</protein>
<keyword evidence="15" id="KW-0922">Interferon antiviral system evasion</keyword>
<feature type="zinc finger region" evidence="18">
    <location>
        <begin position="50"/>
        <end position="86"/>
    </location>
</feature>
<keyword evidence="1 18" id="KW-1121">Modulation of host cell cycle by virus</keyword>
<evidence type="ECO:0000256" key="6">
    <source>
        <dbReference type="ARBA" id="ARBA00022723"/>
    </source>
</evidence>
<evidence type="ECO:0000256" key="13">
    <source>
        <dbReference type="ARBA" id="ARBA00023163"/>
    </source>
</evidence>
<keyword evidence="13 18" id="KW-0804">Transcription</keyword>
<keyword evidence="14 18" id="KW-1035">Host cytoplasm</keyword>
<gene>
    <name evidence="18 20" type="primary">E7</name>
</gene>
<proteinExistence type="inferred from homology"/>
<dbReference type="InterPro" id="IPR000148">
    <property type="entry name" value="Papilloma_E7"/>
</dbReference>
<dbReference type="HAMAP" id="MF_04004">
    <property type="entry name" value="PPV_E7"/>
    <property type="match status" value="1"/>
</dbReference>
<evidence type="ECO:0000256" key="2">
    <source>
        <dbReference type="ARBA" id="ARBA00022518"/>
    </source>
</evidence>
<dbReference type="GO" id="GO:0003700">
    <property type="term" value="F:DNA-binding transcription factor activity"/>
    <property type="evidence" value="ECO:0007669"/>
    <property type="project" value="UniProtKB-UniRule"/>
</dbReference>
<evidence type="ECO:0000256" key="14">
    <source>
        <dbReference type="ARBA" id="ARBA00023200"/>
    </source>
</evidence>
<comment type="PTM">
    <text evidence="18">Highly phosphorylated.</text>
</comment>
<evidence type="ECO:0000256" key="3">
    <source>
        <dbReference type="ARBA" id="ARBA00022562"/>
    </source>
</evidence>
<keyword evidence="4 18" id="KW-0945">Host-virus interaction</keyword>
<sequence length="97" mass="10521">MIGNQPSKECLNIDLEDLVLPQNLIAEESLSPDVDPEEEERQPFSVDTLCGTCNASVRLCITATSSAVCLLRVLLQGELAFVCVGCSKGRLRNGRLN</sequence>
<organism evidence="20">
    <name type="scientific">Gammapapillomavirus 8</name>
    <dbReference type="NCBI Taxonomy" id="1175850"/>
    <lineage>
        <taxon>Viruses</taxon>
        <taxon>Monodnaviria</taxon>
        <taxon>Shotokuvirae</taxon>
        <taxon>Cossaviricota</taxon>
        <taxon>Papovaviricetes</taxon>
        <taxon>Zurhausenvirales</taxon>
        <taxon>Papillomaviridae</taxon>
        <taxon>Firstpapillomavirinae</taxon>
        <taxon>Gammapapillomavirus</taxon>
    </lineage>
</organism>
<accession>A0A2D2ALE4</accession>
<evidence type="ECO:0000256" key="17">
    <source>
        <dbReference type="ARBA" id="ARBA00023309"/>
    </source>
</evidence>
<evidence type="ECO:0000256" key="9">
    <source>
        <dbReference type="ARBA" id="ARBA00022833"/>
    </source>
</evidence>
<dbReference type="EMBL" id="MF588704">
    <property type="protein sequence ID" value="ATQ38269.1"/>
    <property type="molecule type" value="Genomic_DNA"/>
</dbReference>
<evidence type="ECO:0000256" key="10">
    <source>
        <dbReference type="ARBA" id="ARBA00023015"/>
    </source>
</evidence>
<name>A0A2D2ALE4_9PAPI</name>
<dbReference type="GO" id="GO:0008270">
    <property type="term" value="F:zinc ion binding"/>
    <property type="evidence" value="ECO:0007669"/>
    <property type="project" value="UniProtKB-KW"/>
</dbReference>
<evidence type="ECO:0000256" key="8">
    <source>
        <dbReference type="ARBA" id="ARBA00022830"/>
    </source>
</evidence>
<dbReference type="GO" id="GO:0006351">
    <property type="term" value="P:DNA-templated transcription"/>
    <property type="evidence" value="ECO:0007669"/>
    <property type="project" value="UniProtKB-UniRule"/>
</dbReference>
<dbReference type="Gene3D" id="3.30.160.330">
    <property type="match status" value="1"/>
</dbReference>
<keyword evidence="16 18" id="KW-0899">Viral immunoevasion</keyword>
<evidence type="ECO:0000256" key="19">
    <source>
        <dbReference type="PIRNR" id="PIRNR003407"/>
    </source>
</evidence>
<reference evidence="20" key="1">
    <citation type="journal article" date="2018" name="MSphere">
        <title>Metagenomic Discovery of 83 New Human Papillomavirus Types in Patients with Immunodeficiency.</title>
        <authorList>
            <person name="Pastrana D.V."/>
            <person name="Peretti A."/>
            <person name="Welch N.L."/>
            <person name="Borgogna C."/>
            <person name="Olivero C."/>
            <person name="Badolato R."/>
            <person name="Notarangelo L.D."/>
            <person name="Gariglio M."/>
            <person name="FitzGerald P.C."/>
            <person name="McIntosh C.E."/>
            <person name="Reeves J."/>
            <person name="Starrett G.J."/>
            <person name="Bliskovsky V."/>
            <person name="Velez D."/>
            <person name="Brownell I."/>
            <person name="Yarchoan R."/>
            <person name="Wyvill K.M."/>
            <person name="Uldrick T.S."/>
            <person name="Maldarelli F."/>
            <person name="Lisco A."/>
            <person name="Sereti I."/>
            <person name="Gonzalez C.M."/>
            <person name="Androphy E.J."/>
            <person name="McBride A.A."/>
            <person name="Van Doorslaer K."/>
            <person name="Garcia F."/>
            <person name="Dvoretzky I."/>
            <person name="Liu J.S."/>
            <person name="Han J."/>
            <person name="Murphy P.M."/>
            <person name="McDermott D.H."/>
            <person name="Buck C.B."/>
        </authorList>
    </citation>
    <scope>NUCLEOTIDE SEQUENCE</scope>
    <source>
        <strain evidence="20">Gamma08_do1c232</strain>
    </source>
</reference>
<evidence type="ECO:0000256" key="12">
    <source>
        <dbReference type="ARBA" id="ARBA00023159"/>
    </source>
</evidence>
<keyword evidence="6 18" id="KW-0479">Metal-binding</keyword>
<comment type="similarity">
    <text evidence="18 19">Belongs to the papillomaviridae E7 protein family.</text>
</comment>
<comment type="domain">
    <text evidence="18">The E7 terminal domain is an intrinsically disordered domain, whose flexibility and conformational transitions confer target adaptability to the oncoprotein. It allows adaptation to a variety of protein targets and exposes the PEST degradation sequence that regulates its turnover in the cell.</text>
</comment>
<keyword evidence="11 18" id="KW-0238">DNA-binding</keyword>